<evidence type="ECO:0000313" key="2">
    <source>
        <dbReference type="Proteomes" id="UP000289238"/>
    </source>
</evidence>
<comment type="caution">
    <text evidence="1">The sequence shown here is derived from an EMBL/GenBank/DDBJ whole genome shotgun (WGS) entry which is preliminary data.</text>
</comment>
<keyword evidence="2" id="KW-1185">Reference proteome</keyword>
<proteinExistence type="predicted"/>
<name>A0A4Q0PDS4_9FLAO</name>
<dbReference type="AlphaFoldDB" id="A0A4Q0PDS4"/>
<dbReference type="EMBL" id="QOVM01000001">
    <property type="protein sequence ID" value="RXG24586.1"/>
    <property type="molecule type" value="Genomic_DNA"/>
</dbReference>
<gene>
    <name evidence="1" type="ORF">DSM00_376</name>
</gene>
<evidence type="ECO:0000313" key="1">
    <source>
        <dbReference type="EMBL" id="RXG24586.1"/>
    </source>
</evidence>
<reference evidence="1 2" key="1">
    <citation type="submission" date="2018-07" db="EMBL/GenBank/DDBJ databases">
        <title>Leeuwenhoekiella genomics.</title>
        <authorList>
            <person name="Tahon G."/>
            <person name="Willems A."/>
        </authorList>
    </citation>
    <scope>NUCLEOTIDE SEQUENCE [LARGE SCALE GENOMIC DNA]</scope>
    <source>
        <strain evidence="1 2">LMG 22550</strain>
    </source>
</reference>
<organism evidence="1 2">
    <name type="scientific">Leeuwenhoekiella aequorea</name>
    <dbReference type="NCBI Taxonomy" id="283736"/>
    <lineage>
        <taxon>Bacteria</taxon>
        <taxon>Pseudomonadati</taxon>
        <taxon>Bacteroidota</taxon>
        <taxon>Flavobacteriia</taxon>
        <taxon>Flavobacteriales</taxon>
        <taxon>Flavobacteriaceae</taxon>
        <taxon>Leeuwenhoekiella</taxon>
    </lineage>
</organism>
<accession>A0A4Q0PDS4</accession>
<dbReference type="Proteomes" id="UP000289238">
    <property type="component" value="Unassembled WGS sequence"/>
</dbReference>
<protein>
    <submittedName>
        <fullName evidence="1">Uncharacterized protein</fullName>
    </submittedName>
</protein>
<sequence>MIDIIINDVKAVLNLSSASPELLTLDQNLQL</sequence>